<evidence type="ECO:0000313" key="1">
    <source>
        <dbReference type="EMBL" id="SLN17205.1"/>
    </source>
</evidence>
<keyword evidence="2" id="KW-1185">Reference proteome</keyword>
<dbReference type="Proteomes" id="UP000193623">
    <property type="component" value="Unassembled WGS sequence"/>
</dbReference>
<proteinExistence type="predicted"/>
<sequence length="50" mass="5190">MRAWDDLTIGACGGRVAPCGRLLDRAFGYVGGLHIFETAKTGLGQGGRAP</sequence>
<reference evidence="1 2" key="1">
    <citation type="submission" date="2017-03" db="EMBL/GenBank/DDBJ databases">
        <authorList>
            <person name="Afonso C.L."/>
            <person name="Miller P.J."/>
            <person name="Scott M.A."/>
            <person name="Spackman E."/>
            <person name="Goraichik I."/>
            <person name="Dimitrov K.M."/>
            <person name="Suarez D.L."/>
            <person name="Swayne D.E."/>
        </authorList>
    </citation>
    <scope>NUCLEOTIDE SEQUENCE [LARGE SCALE GENOMIC DNA]</scope>
    <source>
        <strain evidence="1 2">CECT 8397</strain>
    </source>
</reference>
<name>A0A1Y5RIF6_9RHOB</name>
<organism evidence="1 2">
    <name type="scientific">Pseudooctadecabacter jejudonensis</name>
    <dbReference type="NCBI Taxonomy" id="1391910"/>
    <lineage>
        <taxon>Bacteria</taxon>
        <taxon>Pseudomonadati</taxon>
        <taxon>Pseudomonadota</taxon>
        <taxon>Alphaproteobacteria</taxon>
        <taxon>Rhodobacterales</taxon>
        <taxon>Paracoccaceae</taxon>
        <taxon>Pseudooctadecabacter</taxon>
    </lineage>
</organism>
<dbReference type="EMBL" id="FWFT01000001">
    <property type="protein sequence ID" value="SLN17205.1"/>
    <property type="molecule type" value="Genomic_DNA"/>
</dbReference>
<gene>
    <name evidence="1" type="ORF">PSJ8397_00517</name>
</gene>
<protein>
    <submittedName>
        <fullName evidence="1">Uncharacterized protein</fullName>
    </submittedName>
</protein>
<dbReference type="AlphaFoldDB" id="A0A1Y5RIF6"/>
<evidence type="ECO:0000313" key="2">
    <source>
        <dbReference type="Proteomes" id="UP000193623"/>
    </source>
</evidence>
<accession>A0A1Y5RIF6</accession>